<dbReference type="EMBL" id="SAWY01000020">
    <property type="protein sequence ID" value="TPH15047.1"/>
    <property type="molecule type" value="Genomic_DNA"/>
</dbReference>
<organism evidence="1 2">
    <name type="scientific">Litorilituus lipolyticus</name>
    <dbReference type="NCBI Taxonomy" id="2491017"/>
    <lineage>
        <taxon>Bacteria</taxon>
        <taxon>Pseudomonadati</taxon>
        <taxon>Pseudomonadota</taxon>
        <taxon>Gammaproteobacteria</taxon>
        <taxon>Alteromonadales</taxon>
        <taxon>Colwelliaceae</taxon>
        <taxon>Litorilituus</taxon>
    </lineage>
</organism>
<keyword evidence="2" id="KW-1185">Reference proteome</keyword>
<proteinExistence type="predicted"/>
<name>A0A502L440_9GAMM</name>
<evidence type="ECO:0000313" key="2">
    <source>
        <dbReference type="Proteomes" id="UP000315303"/>
    </source>
</evidence>
<comment type="caution">
    <text evidence="1">The sequence shown here is derived from an EMBL/GenBank/DDBJ whole genome shotgun (WGS) entry which is preliminary data.</text>
</comment>
<gene>
    <name evidence="1" type="ORF">EPA86_09505</name>
</gene>
<reference evidence="1 2" key="1">
    <citation type="submission" date="2019-01" db="EMBL/GenBank/DDBJ databases">
        <title>Litorilituus lipolytica sp. nov., isolated from intertidal sand of the Yellow Sea in China.</title>
        <authorList>
            <person name="Liu A."/>
        </authorList>
    </citation>
    <scope>NUCLEOTIDE SEQUENCE [LARGE SCALE GENOMIC DNA]</scope>
    <source>
        <strain evidence="1 2">RZ04</strain>
    </source>
</reference>
<sequence length="149" mass="17301">MQYSAHGRYAIEQQNNILLVDAQGPFNEVLAAQYHQDITEITEKMTGEPWGSLITFRGNSVFTPDAEEQLIETTRYRIKRGMIAIAVVILDSANADMQQMQLQRIYQECQINFHVFSDQESAKIWLDTYIEQATHPIKMKQSHMTKKYQ</sequence>
<dbReference type="AlphaFoldDB" id="A0A502L440"/>
<protein>
    <recommendedName>
        <fullName evidence="3">STAS/SEC14 domain-containing protein</fullName>
    </recommendedName>
</protein>
<evidence type="ECO:0000313" key="1">
    <source>
        <dbReference type="EMBL" id="TPH15047.1"/>
    </source>
</evidence>
<evidence type="ECO:0008006" key="3">
    <source>
        <dbReference type="Google" id="ProtNLM"/>
    </source>
</evidence>
<dbReference type="OrthoDB" id="6335299at2"/>
<dbReference type="Proteomes" id="UP000315303">
    <property type="component" value="Unassembled WGS sequence"/>
</dbReference>
<accession>A0A502L440</accession>
<dbReference type="RefSeq" id="WP_140603211.1">
    <property type="nucleotide sequence ID" value="NZ_SAWY01000020.1"/>
</dbReference>